<dbReference type="EMBL" id="JAPCWZ010000002">
    <property type="protein sequence ID" value="KAK8876973.1"/>
    <property type="molecule type" value="Genomic_DNA"/>
</dbReference>
<organism evidence="1 2">
    <name type="scientific">Apiospora arundinis</name>
    <dbReference type="NCBI Taxonomy" id="335852"/>
    <lineage>
        <taxon>Eukaryota</taxon>
        <taxon>Fungi</taxon>
        <taxon>Dikarya</taxon>
        <taxon>Ascomycota</taxon>
        <taxon>Pezizomycotina</taxon>
        <taxon>Sordariomycetes</taxon>
        <taxon>Xylariomycetidae</taxon>
        <taxon>Amphisphaeriales</taxon>
        <taxon>Apiosporaceae</taxon>
        <taxon>Apiospora</taxon>
    </lineage>
</organism>
<evidence type="ECO:0000313" key="2">
    <source>
        <dbReference type="Proteomes" id="UP001390339"/>
    </source>
</evidence>
<keyword evidence="2" id="KW-1185">Reference proteome</keyword>
<evidence type="ECO:0000313" key="1">
    <source>
        <dbReference type="EMBL" id="KAK8876973.1"/>
    </source>
</evidence>
<gene>
    <name evidence="1" type="ORF">PGQ11_001919</name>
</gene>
<dbReference type="SUPFAM" id="SSF48403">
    <property type="entry name" value="Ankyrin repeat"/>
    <property type="match status" value="1"/>
</dbReference>
<evidence type="ECO:0008006" key="3">
    <source>
        <dbReference type="Google" id="ProtNLM"/>
    </source>
</evidence>
<comment type="caution">
    <text evidence="1">The sequence shown here is derived from an EMBL/GenBank/DDBJ whole genome shotgun (WGS) entry which is preliminary data.</text>
</comment>
<sequence>MRKIPSLSAALDAPQRRAISFSGPYALSIAVELEHTGMVELLLEKGAAGLCWPFYRRNPGDKHMQKQPLQRARELGLDPMEEVLGEKGITITSLDRKQWIIWHFD</sequence>
<name>A0ABR2JGK8_9PEZI</name>
<dbReference type="Proteomes" id="UP001390339">
    <property type="component" value="Unassembled WGS sequence"/>
</dbReference>
<proteinExistence type="predicted"/>
<dbReference type="InterPro" id="IPR036770">
    <property type="entry name" value="Ankyrin_rpt-contain_sf"/>
</dbReference>
<reference evidence="1 2" key="1">
    <citation type="journal article" date="2024" name="IMA Fungus">
        <title>Apiospora arundinis, a panoply of carbohydrate-active enzymes and secondary metabolites.</title>
        <authorList>
            <person name="Sorensen T."/>
            <person name="Petersen C."/>
            <person name="Muurmann A.T."/>
            <person name="Christiansen J.V."/>
            <person name="Brundto M.L."/>
            <person name="Overgaard C.K."/>
            <person name="Boysen A.T."/>
            <person name="Wollenberg R.D."/>
            <person name="Larsen T.O."/>
            <person name="Sorensen J.L."/>
            <person name="Nielsen K.L."/>
            <person name="Sondergaard T.E."/>
        </authorList>
    </citation>
    <scope>NUCLEOTIDE SEQUENCE [LARGE SCALE GENOMIC DNA]</scope>
    <source>
        <strain evidence="1 2">AAU 773</strain>
    </source>
</reference>
<accession>A0ABR2JGK8</accession>
<protein>
    <recommendedName>
        <fullName evidence="3">Ankyrin repeat domain-containing protein</fullName>
    </recommendedName>
</protein>